<dbReference type="AlphaFoldDB" id="A0A150WYB8"/>
<evidence type="ECO:0000256" key="1">
    <source>
        <dbReference type="ARBA" id="ARBA00004141"/>
    </source>
</evidence>
<feature type="transmembrane region" description="Helical" evidence="5">
    <location>
        <begin position="6"/>
        <end position="25"/>
    </location>
</feature>
<name>A0A150WYB8_9BACT</name>
<evidence type="ECO:0000259" key="6">
    <source>
        <dbReference type="Pfam" id="PF01957"/>
    </source>
</evidence>
<dbReference type="Pfam" id="PF24961">
    <property type="entry name" value="NfeD_membrane"/>
    <property type="match status" value="1"/>
</dbReference>
<dbReference type="RefSeq" id="WP_068225084.1">
    <property type="nucleotide sequence ID" value="NZ_LRPC01000032.1"/>
</dbReference>
<evidence type="ECO:0000256" key="3">
    <source>
        <dbReference type="ARBA" id="ARBA00022989"/>
    </source>
</evidence>
<dbReference type="Gene3D" id="2.40.50.140">
    <property type="entry name" value="Nucleic acid-binding proteins"/>
    <property type="match status" value="1"/>
</dbReference>
<proteinExistence type="predicted"/>
<dbReference type="Pfam" id="PF01957">
    <property type="entry name" value="NfeD"/>
    <property type="match status" value="1"/>
</dbReference>
<dbReference type="InterPro" id="IPR056739">
    <property type="entry name" value="NfeD_membrane"/>
</dbReference>
<dbReference type="InterPro" id="IPR002810">
    <property type="entry name" value="NfeD-like_C"/>
</dbReference>
<dbReference type="PANTHER" id="PTHR33507:SF3">
    <property type="entry name" value="INNER MEMBRANE PROTEIN YBBJ"/>
    <property type="match status" value="1"/>
</dbReference>
<comment type="subcellular location">
    <subcellularLocation>
        <location evidence="1">Membrane</location>
        <topology evidence="1">Multi-pass membrane protein</topology>
    </subcellularLocation>
</comment>
<evidence type="ECO:0000259" key="7">
    <source>
        <dbReference type="Pfam" id="PF24961"/>
    </source>
</evidence>
<keyword evidence="9" id="KW-1185">Reference proteome</keyword>
<evidence type="ECO:0000256" key="2">
    <source>
        <dbReference type="ARBA" id="ARBA00022692"/>
    </source>
</evidence>
<dbReference type="InterPro" id="IPR052165">
    <property type="entry name" value="Membrane_assoc_protease"/>
</dbReference>
<keyword evidence="3 5" id="KW-1133">Transmembrane helix</keyword>
<evidence type="ECO:0000313" key="8">
    <source>
        <dbReference type="EMBL" id="KYG71479.1"/>
    </source>
</evidence>
<dbReference type="STRING" id="333140.AWW68_18200"/>
<dbReference type="InterPro" id="IPR012340">
    <property type="entry name" value="NA-bd_OB-fold"/>
</dbReference>
<sequence length="158" mass="17197">MGDWISIVLLILIGLVLIYLELLFVPGTTILGLIGLGLCVVGIYLTYDAHGSSTGNWVLVGTALVSLIGLVFSFRAKSWNRFSLKSTNQGKFNEGYYSDLTVEMRGLAISDLKPIGKAEFNNKTYEVRSRGEYISSGSSVKIAHVDGNKIIVETTTTN</sequence>
<evidence type="ECO:0000256" key="4">
    <source>
        <dbReference type="ARBA" id="ARBA00023136"/>
    </source>
</evidence>
<dbReference type="OrthoDB" id="1120520at2"/>
<keyword evidence="4 5" id="KW-0472">Membrane</keyword>
<gene>
    <name evidence="8" type="ORF">AWW68_18200</name>
</gene>
<keyword evidence="2 5" id="KW-0812">Transmembrane</keyword>
<dbReference type="PANTHER" id="PTHR33507">
    <property type="entry name" value="INNER MEMBRANE PROTEIN YBBJ"/>
    <property type="match status" value="1"/>
</dbReference>
<feature type="transmembrane region" description="Helical" evidence="5">
    <location>
        <begin position="53"/>
        <end position="74"/>
    </location>
</feature>
<reference evidence="8 9" key="1">
    <citation type="submission" date="2016-01" db="EMBL/GenBank/DDBJ databases">
        <title>Genome sequencing of Roseivirga spongicola UST030701-084.</title>
        <authorList>
            <person name="Selvaratnam C."/>
            <person name="Thevarajoo S."/>
            <person name="Goh K.M."/>
            <person name="Ee R."/>
            <person name="Chan K.-G."/>
            <person name="Chong C.S."/>
        </authorList>
    </citation>
    <scope>NUCLEOTIDE SEQUENCE [LARGE SCALE GENOMIC DNA]</scope>
    <source>
        <strain evidence="8 9">UST030701-084</strain>
    </source>
</reference>
<evidence type="ECO:0000313" key="9">
    <source>
        <dbReference type="Proteomes" id="UP000075606"/>
    </source>
</evidence>
<protein>
    <submittedName>
        <fullName evidence="8">Uncharacterized protein</fullName>
    </submittedName>
</protein>
<accession>A0A150WYB8</accession>
<feature type="domain" description="NfeD-like C-terminal" evidence="6">
    <location>
        <begin position="102"/>
        <end position="153"/>
    </location>
</feature>
<comment type="caution">
    <text evidence="8">The sequence shown here is derived from an EMBL/GenBank/DDBJ whole genome shotgun (WGS) entry which is preliminary data.</text>
</comment>
<feature type="domain" description="NfeD integral membrane" evidence="7">
    <location>
        <begin position="8"/>
        <end position="73"/>
    </location>
</feature>
<organism evidence="8 9">
    <name type="scientific">Roseivirga spongicola</name>
    <dbReference type="NCBI Taxonomy" id="333140"/>
    <lineage>
        <taxon>Bacteria</taxon>
        <taxon>Pseudomonadati</taxon>
        <taxon>Bacteroidota</taxon>
        <taxon>Cytophagia</taxon>
        <taxon>Cytophagales</taxon>
        <taxon>Roseivirgaceae</taxon>
        <taxon>Roseivirga</taxon>
    </lineage>
</organism>
<dbReference type="EMBL" id="LRPC01000032">
    <property type="protein sequence ID" value="KYG71479.1"/>
    <property type="molecule type" value="Genomic_DNA"/>
</dbReference>
<feature type="transmembrane region" description="Helical" evidence="5">
    <location>
        <begin position="30"/>
        <end position="47"/>
    </location>
</feature>
<evidence type="ECO:0000256" key="5">
    <source>
        <dbReference type="SAM" id="Phobius"/>
    </source>
</evidence>
<dbReference type="GO" id="GO:0005886">
    <property type="term" value="C:plasma membrane"/>
    <property type="evidence" value="ECO:0007669"/>
    <property type="project" value="TreeGrafter"/>
</dbReference>
<dbReference type="Proteomes" id="UP000075606">
    <property type="component" value="Unassembled WGS sequence"/>
</dbReference>